<dbReference type="EMBL" id="CM035415">
    <property type="protein sequence ID" value="KAH7426532.1"/>
    <property type="molecule type" value="Genomic_DNA"/>
</dbReference>
<gene>
    <name evidence="1" type="ORF">KP509_10G004900</name>
</gene>
<evidence type="ECO:0000313" key="1">
    <source>
        <dbReference type="EMBL" id="KAH7426532.1"/>
    </source>
</evidence>
<keyword evidence="2" id="KW-1185">Reference proteome</keyword>
<evidence type="ECO:0000313" key="2">
    <source>
        <dbReference type="Proteomes" id="UP000825935"/>
    </source>
</evidence>
<reference evidence="1" key="1">
    <citation type="submission" date="2021-08" db="EMBL/GenBank/DDBJ databases">
        <title>WGS assembly of Ceratopteris richardii.</title>
        <authorList>
            <person name="Marchant D.B."/>
            <person name="Chen G."/>
            <person name="Jenkins J."/>
            <person name="Shu S."/>
            <person name="Leebens-Mack J."/>
            <person name="Grimwood J."/>
            <person name="Schmutz J."/>
            <person name="Soltis P."/>
            <person name="Soltis D."/>
            <person name="Chen Z.-H."/>
        </authorList>
    </citation>
    <scope>NUCLEOTIDE SEQUENCE</scope>
    <source>
        <strain evidence="1">Whitten #5841</strain>
        <tissue evidence="1">Leaf</tissue>
    </source>
</reference>
<accession>A0A8T2TUJ6</accession>
<name>A0A8T2TUJ6_CERRI</name>
<proteinExistence type="predicted"/>
<sequence length="107" mass="12612">MRDPILTWHALLVSHDYCMMLHNPSCEVILVARLEHMLRHLRELPKGLQSHWQTISQNRIAGGRSLACSTIMRMEIPQLKEKKKEKKDTEYVLTDLHRCKFSFLDIT</sequence>
<protein>
    <submittedName>
        <fullName evidence="1">Uncharacterized protein</fullName>
    </submittedName>
</protein>
<comment type="caution">
    <text evidence="1">The sequence shown here is derived from an EMBL/GenBank/DDBJ whole genome shotgun (WGS) entry which is preliminary data.</text>
</comment>
<dbReference type="Proteomes" id="UP000825935">
    <property type="component" value="Chromosome 10"/>
</dbReference>
<organism evidence="1 2">
    <name type="scientific">Ceratopteris richardii</name>
    <name type="common">Triangle waterfern</name>
    <dbReference type="NCBI Taxonomy" id="49495"/>
    <lineage>
        <taxon>Eukaryota</taxon>
        <taxon>Viridiplantae</taxon>
        <taxon>Streptophyta</taxon>
        <taxon>Embryophyta</taxon>
        <taxon>Tracheophyta</taxon>
        <taxon>Polypodiopsida</taxon>
        <taxon>Polypodiidae</taxon>
        <taxon>Polypodiales</taxon>
        <taxon>Pteridineae</taxon>
        <taxon>Pteridaceae</taxon>
        <taxon>Parkerioideae</taxon>
        <taxon>Ceratopteris</taxon>
    </lineage>
</organism>
<dbReference type="AlphaFoldDB" id="A0A8T2TUJ6"/>